<dbReference type="Gene3D" id="3.40.366.10">
    <property type="entry name" value="Malonyl-Coenzyme A Acyl Carrier Protein, domain 2"/>
    <property type="match status" value="1"/>
</dbReference>
<gene>
    <name evidence="9" type="ORF">IWA51_09195</name>
</gene>
<proteinExistence type="inferred from homology"/>
<dbReference type="GO" id="GO:0006633">
    <property type="term" value="P:fatty acid biosynthetic process"/>
    <property type="evidence" value="ECO:0007669"/>
    <property type="project" value="TreeGrafter"/>
</dbReference>
<evidence type="ECO:0000256" key="6">
    <source>
        <dbReference type="PIRNR" id="PIRNR000446"/>
    </source>
</evidence>
<keyword evidence="4 6" id="KW-0012">Acyltransferase</keyword>
<dbReference type="SUPFAM" id="SSF55048">
    <property type="entry name" value="Probable ACP-binding domain of malonyl-CoA ACP transacylase"/>
    <property type="match status" value="1"/>
</dbReference>
<dbReference type="KEGG" id="tper:IWA51_09195"/>
<evidence type="ECO:0000256" key="4">
    <source>
        <dbReference type="ARBA" id="ARBA00023315"/>
    </source>
</evidence>
<dbReference type="RefSeq" id="WP_198442189.1">
    <property type="nucleotide sequence ID" value="NZ_CBCSHE010000001.1"/>
</dbReference>
<evidence type="ECO:0000256" key="5">
    <source>
        <dbReference type="ARBA" id="ARBA00048462"/>
    </source>
</evidence>
<dbReference type="SUPFAM" id="SSF52151">
    <property type="entry name" value="FabD/lysophospholipase-like"/>
    <property type="match status" value="1"/>
</dbReference>
<dbReference type="InterPro" id="IPR016035">
    <property type="entry name" value="Acyl_Trfase/lysoPLipase"/>
</dbReference>
<dbReference type="PIRSF" id="PIRSF000446">
    <property type="entry name" value="Mct"/>
    <property type="match status" value="1"/>
</dbReference>
<feature type="domain" description="Malonyl-CoA:ACP transacylase (MAT)" evidence="8">
    <location>
        <begin position="8"/>
        <end position="310"/>
    </location>
</feature>
<feature type="active site" evidence="7">
    <location>
        <position position="205"/>
    </location>
</feature>
<evidence type="ECO:0000313" key="9">
    <source>
        <dbReference type="EMBL" id="QQA00443.1"/>
    </source>
</evidence>
<dbReference type="EMBL" id="CP064936">
    <property type="protein sequence ID" value="QQA00443.1"/>
    <property type="molecule type" value="Genomic_DNA"/>
</dbReference>
<protein>
    <recommendedName>
        <fullName evidence="2 6">Malonyl CoA-acyl carrier protein transacylase</fullName>
        <ecNumber evidence="1 6">2.3.1.39</ecNumber>
    </recommendedName>
</protein>
<dbReference type="InterPro" id="IPR014043">
    <property type="entry name" value="Acyl_transferase_dom"/>
</dbReference>
<dbReference type="InterPro" id="IPR050858">
    <property type="entry name" value="Mal-CoA-ACP_Trans/PKS_FabD"/>
</dbReference>
<sequence>MAKKYAFLFPGQGAQAPGMIKDVADAFPAAKKVVDDVSAIINLDMAKLLWESDAAELSRSDNSQIAITTASIALMAVLKEKGIEPSAAMGFSLGEFPALYAAGVLSFEDVISVVRRRGLIMQAVCEEIAAENEGHVPGMSAIIGLSPDKVKEIAAGIKDAYAANMNSVKQTVISGTFDALAAAEKAATEAGARRAIRLKVAGPFHSPLMQKAAVEFEKAIADVKFADPKIKLFSNVTGKEVLKGDEAKSSAVLHLTHPVLWTDEEKVLGSLITADSANEWTVLEPGPGKVLSGLWRDTEFGEKYVCAPVNTVDSVNAAAL</sequence>
<keyword evidence="10" id="KW-1185">Reference proteome</keyword>
<dbReference type="InterPro" id="IPR024925">
    <property type="entry name" value="Malonyl_CoA-ACP_transAc"/>
</dbReference>
<dbReference type="AlphaFoldDB" id="A0A7T3RC83"/>
<dbReference type="InterPro" id="IPR001227">
    <property type="entry name" value="Ac_transferase_dom_sf"/>
</dbReference>
<evidence type="ECO:0000256" key="1">
    <source>
        <dbReference type="ARBA" id="ARBA00013258"/>
    </source>
</evidence>
<comment type="similarity">
    <text evidence="6">Belongs to the fabD family.</text>
</comment>
<dbReference type="SMART" id="SM00827">
    <property type="entry name" value="PKS_AT"/>
    <property type="match status" value="1"/>
</dbReference>
<organism evidence="9 10">
    <name type="scientific">Treponema peruense</name>
    <dbReference type="NCBI Taxonomy" id="2787628"/>
    <lineage>
        <taxon>Bacteria</taxon>
        <taxon>Pseudomonadati</taxon>
        <taxon>Spirochaetota</taxon>
        <taxon>Spirochaetia</taxon>
        <taxon>Spirochaetales</taxon>
        <taxon>Treponemataceae</taxon>
        <taxon>Treponema</taxon>
    </lineage>
</organism>
<dbReference type="Proteomes" id="UP000595224">
    <property type="component" value="Chromosome"/>
</dbReference>
<evidence type="ECO:0000256" key="2">
    <source>
        <dbReference type="ARBA" id="ARBA00018953"/>
    </source>
</evidence>
<dbReference type="GO" id="GO:0005829">
    <property type="term" value="C:cytosol"/>
    <property type="evidence" value="ECO:0007669"/>
    <property type="project" value="TreeGrafter"/>
</dbReference>
<reference evidence="9 10" key="1">
    <citation type="submission" date="2020-11" db="EMBL/GenBank/DDBJ databases">
        <title>Treponema Peruensis nv. sp., first commensal Treponema isolated from human feces.</title>
        <authorList>
            <person name="Belkhou C."/>
            <person name="Raes J."/>
        </authorList>
    </citation>
    <scope>NUCLEOTIDE SEQUENCE [LARGE SCALE GENOMIC DNA]</scope>
    <source>
        <strain evidence="9 10">RCC2812</strain>
    </source>
</reference>
<accession>A0A7T3RC83</accession>
<evidence type="ECO:0000256" key="7">
    <source>
        <dbReference type="PIRSR" id="PIRSR000446-1"/>
    </source>
</evidence>
<dbReference type="Gene3D" id="3.30.70.250">
    <property type="entry name" value="Malonyl-CoA ACP transacylase, ACP-binding"/>
    <property type="match status" value="1"/>
</dbReference>
<keyword evidence="3 6" id="KW-0808">Transferase</keyword>
<evidence type="ECO:0000256" key="3">
    <source>
        <dbReference type="ARBA" id="ARBA00022679"/>
    </source>
</evidence>
<dbReference type="PANTHER" id="PTHR42681:SF1">
    <property type="entry name" value="MALONYL-COA-ACYL CARRIER PROTEIN TRANSACYLASE, MITOCHONDRIAL"/>
    <property type="match status" value="1"/>
</dbReference>
<dbReference type="InterPro" id="IPR016036">
    <property type="entry name" value="Malonyl_transacylase_ACP-bd"/>
</dbReference>
<comment type="catalytic activity">
    <reaction evidence="5 6">
        <text>holo-[ACP] + malonyl-CoA = malonyl-[ACP] + CoA</text>
        <dbReference type="Rhea" id="RHEA:41792"/>
        <dbReference type="Rhea" id="RHEA-COMP:9623"/>
        <dbReference type="Rhea" id="RHEA-COMP:9685"/>
        <dbReference type="ChEBI" id="CHEBI:57287"/>
        <dbReference type="ChEBI" id="CHEBI:57384"/>
        <dbReference type="ChEBI" id="CHEBI:64479"/>
        <dbReference type="ChEBI" id="CHEBI:78449"/>
        <dbReference type="EC" id="2.3.1.39"/>
    </reaction>
</comment>
<name>A0A7T3RC83_9SPIR</name>
<evidence type="ECO:0000313" key="10">
    <source>
        <dbReference type="Proteomes" id="UP000595224"/>
    </source>
</evidence>
<dbReference type="GO" id="GO:0004314">
    <property type="term" value="F:[acyl-carrier-protein] S-malonyltransferase activity"/>
    <property type="evidence" value="ECO:0007669"/>
    <property type="project" value="UniProtKB-EC"/>
</dbReference>
<dbReference type="EC" id="2.3.1.39" evidence="1 6"/>
<dbReference type="PANTHER" id="PTHR42681">
    <property type="entry name" value="MALONYL-COA-ACYL CARRIER PROTEIN TRANSACYLASE, MITOCHONDRIAL"/>
    <property type="match status" value="1"/>
</dbReference>
<evidence type="ECO:0000259" key="8">
    <source>
        <dbReference type="SMART" id="SM00827"/>
    </source>
</evidence>
<feature type="active site" evidence="7">
    <location>
        <position position="92"/>
    </location>
</feature>
<dbReference type="Pfam" id="PF00698">
    <property type="entry name" value="Acyl_transf_1"/>
    <property type="match status" value="1"/>
</dbReference>